<accession>A0ABR1UPR7</accession>
<comment type="caution">
    <text evidence="1">The sequence shown here is derived from an EMBL/GenBank/DDBJ whole genome shotgun (WGS) entry which is preliminary data.</text>
</comment>
<sequence length="108" mass="12415">MGACANRHISLRRYYAAQVGQTRNRVRSPDSTKRRSAQPNEILDEVYKKNVNKWLAEIGENDVRKATTAANQRKFNDEDHQLVTAATTEKEYWKGALIKFPIQDSYDG</sequence>
<dbReference type="Proteomes" id="UP001446871">
    <property type="component" value="Unassembled WGS sequence"/>
</dbReference>
<organism evidence="1 2">
    <name type="scientific">Apiospora saccharicola</name>
    <dbReference type="NCBI Taxonomy" id="335842"/>
    <lineage>
        <taxon>Eukaryota</taxon>
        <taxon>Fungi</taxon>
        <taxon>Dikarya</taxon>
        <taxon>Ascomycota</taxon>
        <taxon>Pezizomycotina</taxon>
        <taxon>Sordariomycetes</taxon>
        <taxon>Xylariomycetidae</taxon>
        <taxon>Amphisphaeriales</taxon>
        <taxon>Apiosporaceae</taxon>
        <taxon>Apiospora</taxon>
    </lineage>
</organism>
<evidence type="ECO:0000313" key="1">
    <source>
        <dbReference type="EMBL" id="KAK8060917.1"/>
    </source>
</evidence>
<evidence type="ECO:0000313" key="2">
    <source>
        <dbReference type="Proteomes" id="UP001446871"/>
    </source>
</evidence>
<protein>
    <submittedName>
        <fullName evidence="1">Uncharacterized protein</fullName>
    </submittedName>
</protein>
<gene>
    <name evidence="1" type="ORF">PG996_010847</name>
</gene>
<reference evidence="1 2" key="1">
    <citation type="submission" date="2023-01" db="EMBL/GenBank/DDBJ databases">
        <title>Analysis of 21 Apiospora genomes using comparative genomics revels a genus with tremendous synthesis potential of carbohydrate active enzymes and secondary metabolites.</title>
        <authorList>
            <person name="Sorensen T."/>
        </authorList>
    </citation>
    <scope>NUCLEOTIDE SEQUENCE [LARGE SCALE GENOMIC DNA]</scope>
    <source>
        <strain evidence="1 2">CBS 83171</strain>
    </source>
</reference>
<proteinExistence type="predicted"/>
<dbReference type="EMBL" id="JAQQWM010000006">
    <property type="protein sequence ID" value="KAK8060917.1"/>
    <property type="molecule type" value="Genomic_DNA"/>
</dbReference>
<name>A0ABR1UPR7_9PEZI</name>
<keyword evidence="2" id="KW-1185">Reference proteome</keyword>